<evidence type="ECO:0000256" key="1">
    <source>
        <dbReference type="SAM" id="MobiDB-lite"/>
    </source>
</evidence>
<dbReference type="STRING" id="568069.A0A1J1HHX9"/>
<proteinExistence type="predicted"/>
<dbReference type="InterPro" id="IPR039470">
    <property type="entry name" value="Nuc_deoxyri_tr2"/>
</dbReference>
<reference evidence="2 3" key="1">
    <citation type="submission" date="2015-04" db="EMBL/GenBank/DDBJ databases">
        <authorList>
            <person name="Syromyatnikov M.Y."/>
            <person name="Popov V.N."/>
        </authorList>
    </citation>
    <scope>NUCLEOTIDE SEQUENCE [LARGE SCALE GENOMIC DNA]</scope>
</reference>
<feature type="region of interest" description="Disordered" evidence="1">
    <location>
        <begin position="485"/>
        <end position="528"/>
    </location>
</feature>
<feature type="compositionally biased region" description="Acidic residues" evidence="1">
    <location>
        <begin position="497"/>
        <end position="506"/>
    </location>
</feature>
<dbReference type="Gene3D" id="3.40.50.450">
    <property type="match status" value="1"/>
</dbReference>
<dbReference type="Pfam" id="PF15891">
    <property type="entry name" value="Nuc_deoxyri_tr2"/>
    <property type="match status" value="1"/>
</dbReference>
<name>A0A1J1HHX9_9DIPT</name>
<dbReference type="OrthoDB" id="6493944at2759"/>
<dbReference type="Proteomes" id="UP000183832">
    <property type="component" value="Unassembled WGS sequence"/>
</dbReference>
<dbReference type="PANTHER" id="PTHR36300:SF1">
    <property type="entry name" value="RAW, ISOFORM A"/>
    <property type="match status" value="1"/>
</dbReference>
<feature type="compositionally biased region" description="Low complexity" evidence="1">
    <location>
        <begin position="507"/>
        <end position="516"/>
    </location>
</feature>
<gene>
    <name evidence="2" type="primary">putative Raw</name>
    <name evidence="2" type="ORF">CLUMA_CG001409</name>
</gene>
<sequence>MKEASGVWNTSSKLGLVADGLVQDLFHQINLNPTKEQINDMLRNAKLYSSNIRFCNGLSFGEFSILAADFRRFRTNPNGQPSFQITSLSPKSSLRIKKQLMLDQLASQTQSDSAGTSSNEESVVEAPEVFLGGSCNPTTWRADVAMPELKKLGISFYNPQVSQWTPDLIALEHRAKEKARVLFFVMDSETRASAGAIEAAHIAGQNQKPLILVLHPYKRNQKILNESISEEEYLDLSRNQKLLKQLVTRRGLPVLDSILTGLQKIKGIIAGEGPCALPQSVGSRLISVRRSYDRAINNDAGLTLAQCRQVLSTLGYRKDLITSDNLRRILSLVRDVLNNRHESSPATSSSSTESTESVDVNVVDMPCINFEEFCVISSYLSVLQQEIEDNCCQCSQSSDENTVINICHQQRHILNRSFTIDGTPATSATNEERHSVVIMSNGPRSDSSRDSGTSSPQPNEIIGKLLNGNSSSSLHTKMSIHVHHTDIGSGTTKTTTDDDDDVDSDSNDSVFSTSSSLDEDSMPSAFDERKQYDARDIYLGGSCMLRTKWRRDIALPYLKEKQITYSLPTLHENLTLKQMKKLKNGTEESQQLLIQEVEDSDGNGSLMYNPRILDSSRVLLFVITNETRSLAPMTLAAHYIGLGYNVVLCVQMLPDNCKIGHDLLTPSAIKDYNRGRSYLSDLAKRQNIPVFSEIKPAIDCAIEKVKFSKPRCSV</sequence>
<keyword evidence="3" id="KW-1185">Reference proteome</keyword>
<feature type="compositionally biased region" description="Low complexity" evidence="1">
    <location>
        <begin position="440"/>
        <end position="456"/>
    </location>
</feature>
<dbReference type="PANTHER" id="PTHR36300">
    <property type="entry name" value="RAW, ISOFORM A"/>
    <property type="match status" value="1"/>
</dbReference>
<organism evidence="2 3">
    <name type="scientific">Clunio marinus</name>
    <dbReference type="NCBI Taxonomy" id="568069"/>
    <lineage>
        <taxon>Eukaryota</taxon>
        <taxon>Metazoa</taxon>
        <taxon>Ecdysozoa</taxon>
        <taxon>Arthropoda</taxon>
        <taxon>Hexapoda</taxon>
        <taxon>Insecta</taxon>
        <taxon>Pterygota</taxon>
        <taxon>Neoptera</taxon>
        <taxon>Endopterygota</taxon>
        <taxon>Diptera</taxon>
        <taxon>Nematocera</taxon>
        <taxon>Chironomoidea</taxon>
        <taxon>Chironomidae</taxon>
        <taxon>Clunio</taxon>
    </lineage>
</organism>
<evidence type="ECO:0000313" key="3">
    <source>
        <dbReference type="Proteomes" id="UP000183832"/>
    </source>
</evidence>
<evidence type="ECO:0000313" key="2">
    <source>
        <dbReference type="EMBL" id="CRK87613.1"/>
    </source>
</evidence>
<feature type="region of interest" description="Disordered" evidence="1">
    <location>
        <begin position="424"/>
        <end position="468"/>
    </location>
</feature>
<dbReference type="FunFam" id="3.40.50.450:FF:000017">
    <property type="entry name" value="Raw, isoform D"/>
    <property type="match status" value="1"/>
</dbReference>
<accession>A0A1J1HHX9</accession>
<dbReference type="GO" id="GO:0005886">
    <property type="term" value="C:plasma membrane"/>
    <property type="evidence" value="ECO:0007669"/>
    <property type="project" value="TreeGrafter"/>
</dbReference>
<protein>
    <submittedName>
        <fullName evidence="2">CLUMA_CG001409, isoform A</fullName>
    </submittedName>
</protein>
<dbReference type="EMBL" id="CVRI01000004">
    <property type="protein sequence ID" value="CRK87613.1"/>
    <property type="molecule type" value="Genomic_DNA"/>
</dbReference>
<dbReference type="AlphaFoldDB" id="A0A1J1HHX9"/>